<organism evidence="13 14">
    <name type="scientific">Humibacillus xanthopallidus</name>
    <dbReference type="NCBI Taxonomy" id="412689"/>
    <lineage>
        <taxon>Bacteria</taxon>
        <taxon>Bacillati</taxon>
        <taxon>Actinomycetota</taxon>
        <taxon>Actinomycetes</taxon>
        <taxon>Micrococcales</taxon>
        <taxon>Intrasporangiaceae</taxon>
        <taxon>Humibacillus</taxon>
    </lineage>
</organism>
<comment type="subcellular location">
    <subcellularLocation>
        <location evidence="1">Cytoplasm</location>
    </subcellularLocation>
</comment>
<evidence type="ECO:0000313" key="14">
    <source>
        <dbReference type="Proteomes" id="UP000316747"/>
    </source>
</evidence>
<evidence type="ECO:0000256" key="11">
    <source>
        <dbReference type="ARBA" id="ARBA00031350"/>
    </source>
</evidence>
<evidence type="ECO:0000256" key="2">
    <source>
        <dbReference type="ARBA" id="ARBA00005369"/>
    </source>
</evidence>
<evidence type="ECO:0000256" key="5">
    <source>
        <dbReference type="ARBA" id="ARBA00022490"/>
    </source>
</evidence>
<dbReference type="GO" id="GO:0004719">
    <property type="term" value="F:protein-L-isoaspartate (D-aspartate) O-methyltransferase activity"/>
    <property type="evidence" value="ECO:0007669"/>
    <property type="project" value="UniProtKB-EC"/>
</dbReference>
<keyword evidence="6 13" id="KW-0489">Methyltransferase</keyword>
<proteinExistence type="inferred from homology"/>
<feature type="region of interest" description="Disordered" evidence="12">
    <location>
        <begin position="200"/>
        <end position="248"/>
    </location>
</feature>
<protein>
    <recommendedName>
        <fullName evidence="4">Protein-L-isoaspartate O-methyltransferase</fullName>
        <ecNumber evidence="3">2.1.1.77</ecNumber>
    </recommendedName>
    <alternativeName>
        <fullName evidence="11">L-isoaspartyl protein carboxyl methyltransferase</fullName>
    </alternativeName>
    <alternativeName>
        <fullName evidence="9">Protein L-isoaspartyl methyltransferase</fullName>
    </alternativeName>
    <alternativeName>
        <fullName evidence="10">Protein-beta-aspartate methyltransferase</fullName>
    </alternativeName>
</protein>
<evidence type="ECO:0000256" key="6">
    <source>
        <dbReference type="ARBA" id="ARBA00022603"/>
    </source>
</evidence>
<keyword evidence="7 13" id="KW-0808">Transferase</keyword>
<reference evidence="13 14" key="1">
    <citation type="submission" date="2019-06" db="EMBL/GenBank/DDBJ databases">
        <title>Genome sequencing of plant associated microbes to promote plant fitness in Sorghum bicolor and Oryza sativa.</title>
        <authorList>
            <person name="Coleman-Derr D."/>
        </authorList>
    </citation>
    <scope>NUCLEOTIDE SEQUENCE [LARGE SCALE GENOMIC DNA]</scope>
    <source>
        <strain evidence="13 14">KV-663</strain>
    </source>
</reference>
<dbReference type="CDD" id="cd02440">
    <property type="entry name" value="AdoMet_MTases"/>
    <property type="match status" value="1"/>
</dbReference>
<evidence type="ECO:0000256" key="12">
    <source>
        <dbReference type="SAM" id="MobiDB-lite"/>
    </source>
</evidence>
<dbReference type="OrthoDB" id="4035289at2"/>
<comment type="caution">
    <text evidence="13">The sequence shown here is derived from an EMBL/GenBank/DDBJ whole genome shotgun (WGS) entry which is preliminary data.</text>
</comment>
<dbReference type="GO" id="GO:0005737">
    <property type="term" value="C:cytoplasm"/>
    <property type="evidence" value="ECO:0007669"/>
    <property type="project" value="UniProtKB-SubCell"/>
</dbReference>
<dbReference type="PANTHER" id="PTHR11579:SF0">
    <property type="entry name" value="PROTEIN-L-ISOASPARTATE(D-ASPARTATE) O-METHYLTRANSFERASE"/>
    <property type="match status" value="1"/>
</dbReference>
<evidence type="ECO:0000256" key="4">
    <source>
        <dbReference type="ARBA" id="ARBA00013346"/>
    </source>
</evidence>
<dbReference type="InterPro" id="IPR000682">
    <property type="entry name" value="PCMT"/>
</dbReference>
<evidence type="ECO:0000256" key="8">
    <source>
        <dbReference type="ARBA" id="ARBA00022691"/>
    </source>
</evidence>
<dbReference type="PANTHER" id="PTHR11579">
    <property type="entry name" value="PROTEIN-L-ISOASPARTATE O-METHYLTRANSFERASE"/>
    <property type="match status" value="1"/>
</dbReference>
<name>A0A543HXA9_9MICO</name>
<evidence type="ECO:0000256" key="10">
    <source>
        <dbReference type="ARBA" id="ARBA00031323"/>
    </source>
</evidence>
<dbReference type="Pfam" id="PF01135">
    <property type="entry name" value="PCMT"/>
    <property type="match status" value="1"/>
</dbReference>
<dbReference type="SUPFAM" id="SSF53335">
    <property type="entry name" value="S-adenosyl-L-methionine-dependent methyltransferases"/>
    <property type="match status" value="1"/>
</dbReference>
<dbReference type="Proteomes" id="UP000316747">
    <property type="component" value="Unassembled WGS sequence"/>
</dbReference>
<dbReference type="AlphaFoldDB" id="A0A543HXA9"/>
<gene>
    <name evidence="13" type="ORF">FBY41_3021</name>
</gene>
<keyword evidence="5" id="KW-0963">Cytoplasm</keyword>
<keyword evidence="8" id="KW-0949">S-adenosyl-L-methionine</keyword>
<dbReference type="EMBL" id="VFPM01000002">
    <property type="protein sequence ID" value="TQM62976.1"/>
    <property type="molecule type" value="Genomic_DNA"/>
</dbReference>
<comment type="similarity">
    <text evidence="2">Belongs to the methyltransferase superfamily. L-isoaspartyl/D-aspartyl protein methyltransferase family.</text>
</comment>
<accession>A0A543HXA9</accession>
<evidence type="ECO:0000256" key="7">
    <source>
        <dbReference type="ARBA" id="ARBA00022679"/>
    </source>
</evidence>
<dbReference type="RefSeq" id="WP_141844985.1">
    <property type="nucleotide sequence ID" value="NZ_VFPM01000002.1"/>
</dbReference>
<sequence>MDAVDDAFEAVPRADFLPRGVRRRAGVDGPLPIGHGGTCSQPRTVADMLRLLDVRPGQRVLDVGSGSGWTTALLGHLVGPAGHVVGVEIEPHLARWGAENVARAGMPWAQARAADPAVLGLPAEGPWDRILVSAQAARLPQALVDQLADPGRLVVPVAGRMALVVLEAGATRVSEHGYYRFVPLQPGRSPAGHLIHAAAATTASSRCSPRQVTRGPPDPRGGGYSSHGPSHSPGLTHAHDAGDPPASA</sequence>
<evidence type="ECO:0000256" key="3">
    <source>
        <dbReference type="ARBA" id="ARBA00011890"/>
    </source>
</evidence>
<evidence type="ECO:0000256" key="1">
    <source>
        <dbReference type="ARBA" id="ARBA00004496"/>
    </source>
</evidence>
<dbReference type="EC" id="2.1.1.77" evidence="3"/>
<dbReference type="GO" id="GO:0032259">
    <property type="term" value="P:methylation"/>
    <property type="evidence" value="ECO:0007669"/>
    <property type="project" value="UniProtKB-KW"/>
</dbReference>
<keyword evidence="14" id="KW-1185">Reference proteome</keyword>
<evidence type="ECO:0000256" key="9">
    <source>
        <dbReference type="ARBA" id="ARBA00030757"/>
    </source>
</evidence>
<evidence type="ECO:0000313" key="13">
    <source>
        <dbReference type="EMBL" id="TQM62976.1"/>
    </source>
</evidence>
<dbReference type="InterPro" id="IPR029063">
    <property type="entry name" value="SAM-dependent_MTases_sf"/>
</dbReference>
<dbReference type="Gene3D" id="3.40.50.150">
    <property type="entry name" value="Vaccinia Virus protein VP39"/>
    <property type="match status" value="1"/>
</dbReference>